<dbReference type="SUPFAM" id="SSF53067">
    <property type="entry name" value="Actin-like ATPase domain"/>
    <property type="match status" value="2"/>
</dbReference>
<accession>A0A9D1F3T6</accession>
<organism evidence="4 5">
    <name type="scientific">Candidatus Scybalocola faecigallinarum</name>
    <dbReference type="NCBI Taxonomy" id="2840941"/>
    <lineage>
        <taxon>Bacteria</taxon>
        <taxon>Bacillati</taxon>
        <taxon>Bacillota</taxon>
        <taxon>Clostridia</taxon>
        <taxon>Lachnospirales</taxon>
        <taxon>Lachnospiraceae</taxon>
        <taxon>Lachnospiraceae incertae sedis</taxon>
        <taxon>Candidatus Scybalocola (ex Gilroy et al. 2021)</taxon>
    </lineage>
</organism>
<keyword evidence="3" id="KW-0143">Chaperone</keyword>
<dbReference type="Gene3D" id="3.90.640.10">
    <property type="entry name" value="Actin, Chain A, domain 4"/>
    <property type="match status" value="1"/>
</dbReference>
<reference evidence="4" key="1">
    <citation type="submission" date="2020-10" db="EMBL/GenBank/DDBJ databases">
        <authorList>
            <person name="Gilroy R."/>
        </authorList>
    </citation>
    <scope>NUCLEOTIDE SEQUENCE</scope>
    <source>
        <strain evidence="4">CHK178-757</strain>
    </source>
</reference>
<keyword evidence="2" id="KW-0067">ATP-binding</keyword>
<comment type="caution">
    <text evidence="4">The sequence shown here is derived from an EMBL/GenBank/DDBJ whole genome shotgun (WGS) entry which is preliminary data.</text>
</comment>
<evidence type="ECO:0000313" key="4">
    <source>
        <dbReference type="EMBL" id="HIS46825.1"/>
    </source>
</evidence>
<sequence length="564" mass="62982">MVKLGMDFGSTYTIVSVFREDTGILEVLSLGEGLPPNIPSVVAKGKGEVFIGFSAKNKTGKKGYTVYKAFKMLLAVTDPGKLAERGYDEENNPEEITRIFIEGVLSQVLESLHETKIDKLVVGVPEIWNSSLETLGGKAMLRDICKSLDFVDPDGVKVVSEPAAASAYFAHNYALNTKQNFEGCILLVDYGGGTLDITLSKVMTSDDENGVNSMELKVLERKGAGENEEGRVGEAGIVYMETVMDWAIRRSGLTDGEAPEYDGKFYRAVDDLEMELQTSMKRIQNVFEEYGLDYLDELNEEEFAEIEYGREDVSVSFGLLLEVYNQVIWGVFDRKMDEIMNYMDENNIRYMDGSRNDFKIALVGGFGNFYLVRKQIQDKFKLGHNDKRQESIIADKSGCERAVSLGAALLAADVIGIRSTADFSIGMWAYDIDKRICMNYAIRYKQEIEVNKVYYARSSIDGEVFVIQAISGGFDKFLINLGSDDKLANFGLLKEKFAKKLSNVVTNQYHTAVVGFSLDPSNVVSVHVRDYDLMKGRISDDDHVIELTKFNDLFEVATVGPLPR</sequence>
<dbReference type="InterPro" id="IPR043129">
    <property type="entry name" value="ATPase_NBD"/>
</dbReference>
<dbReference type="Proteomes" id="UP000823927">
    <property type="component" value="Unassembled WGS sequence"/>
</dbReference>
<evidence type="ECO:0000313" key="5">
    <source>
        <dbReference type="Proteomes" id="UP000823927"/>
    </source>
</evidence>
<reference evidence="4" key="2">
    <citation type="journal article" date="2021" name="PeerJ">
        <title>Extensive microbial diversity within the chicken gut microbiome revealed by metagenomics and culture.</title>
        <authorList>
            <person name="Gilroy R."/>
            <person name="Ravi A."/>
            <person name="Getino M."/>
            <person name="Pursley I."/>
            <person name="Horton D.L."/>
            <person name="Alikhan N.F."/>
            <person name="Baker D."/>
            <person name="Gharbi K."/>
            <person name="Hall N."/>
            <person name="Watson M."/>
            <person name="Adriaenssens E.M."/>
            <person name="Foster-Nyarko E."/>
            <person name="Jarju S."/>
            <person name="Secka A."/>
            <person name="Antonio M."/>
            <person name="Oren A."/>
            <person name="Chaudhuri R.R."/>
            <person name="La Ragione R."/>
            <person name="Hildebrand F."/>
            <person name="Pallen M.J."/>
        </authorList>
    </citation>
    <scope>NUCLEOTIDE SEQUENCE</scope>
    <source>
        <strain evidence="4">CHK178-757</strain>
    </source>
</reference>
<dbReference type="AlphaFoldDB" id="A0A9D1F3T6"/>
<dbReference type="GO" id="GO:0140662">
    <property type="term" value="F:ATP-dependent protein folding chaperone"/>
    <property type="evidence" value="ECO:0007669"/>
    <property type="project" value="InterPro"/>
</dbReference>
<dbReference type="Gene3D" id="3.30.420.40">
    <property type="match status" value="2"/>
</dbReference>
<proteinExistence type="predicted"/>
<dbReference type="PANTHER" id="PTHR14187">
    <property type="entry name" value="ALPHA KINASE/ELONGATION FACTOR 2 KINASE"/>
    <property type="match status" value="1"/>
</dbReference>
<keyword evidence="1" id="KW-0547">Nucleotide-binding</keyword>
<dbReference type="EMBL" id="DVIT01000016">
    <property type="protein sequence ID" value="HIS46825.1"/>
    <property type="molecule type" value="Genomic_DNA"/>
</dbReference>
<evidence type="ECO:0000256" key="3">
    <source>
        <dbReference type="ARBA" id="ARBA00023186"/>
    </source>
</evidence>
<dbReference type="InterPro" id="IPR013126">
    <property type="entry name" value="Hsp_70_fam"/>
</dbReference>
<evidence type="ECO:0000256" key="1">
    <source>
        <dbReference type="ARBA" id="ARBA00022741"/>
    </source>
</evidence>
<name>A0A9D1F3T6_9FIRM</name>
<dbReference type="GO" id="GO:0005524">
    <property type="term" value="F:ATP binding"/>
    <property type="evidence" value="ECO:0007669"/>
    <property type="project" value="UniProtKB-KW"/>
</dbReference>
<protein>
    <submittedName>
        <fullName evidence="4">Hsp70 family protein</fullName>
    </submittedName>
</protein>
<dbReference type="PANTHER" id="PTHR14187:SF5">
    <property type="entry name" value="HEAT SHOCK 70 KDA PROTEIN 12A"/>
    <property type="match status" value="1"/>
</dbReference>
<gene>
    <name evidence="4" type="ORF">IAB46_04530</name>
</gene>
<evidence type="ECO:0000256" key="2">
    <source>
        <dbReference type="ARBA" id="ARBA00022840"/>
    </source>
</evidence>
<dbReference type="CDD" id="cd10170">
    <property type="entry name" value="ASKHA_NBD_HSP70"/>
    <property type="match status" value="1"/>
</dbReference>
<dbReference type="Pfam" id="PF00012">
    <property type="entry name" value="HSP70"/>
    <property type="match status" value="1"/>
</dbReference>